<evidence type="ECO:0000313" key="2">
    <source>
        <dbReference type="Proteomes" id="UP001652660"/>
    </source>
</evidence>
<dbReference type="InterPro" id="IPR052929">
    <property type="entry name" value="RNase_H-like_EbsB-rel"/>
</dbReference>
<dbReference type="Proteomes" id="UP001652660">
    <property type="component" value="Chromosome 1e"/>
</dbReference>
<sequence length="232" mass="26444">MRESQGRHGAESSSRKGRATQSWNFLWELNVKHKLKHFIWKCLHGILPVNAVVKDSNKGEGEISNGWSLAQKGWIKINSDAALQQKEGLAGWGMVARDWKGNVLGAWAIPNSSCSNPKLEESMALRAAMVKAKQQGWRRVMFESDCLMVVEEINREQTNVIRSVVLSDIWKLRTKFDECCCTFTRRVNNSVSHTLAKMALKLREQTEWKDVFPDWLLELGQADVAGRRPSFM</sequence>
<dbReference type="InterPro" id="IPR002156">
    <property type="entry name" value="RNaseH_domain"/>
</dbReference>
<dbReference type="PANTHER" id="PTHR47074:SF11">
    <property type="entry name" value="REVERSE TRANSCRIPTASE-LIKE PROTEIN"/>
    <property type="match status" value="1"/>
</dbReference>
<dbReference type="AlphaFoldDB" id="A0A6P6SXD7"/>
<dbReference type="GO" id="GO:0004523">
    <property type="term" value="F:RNA-DNA hybrid ribonuclease activity"/>
    <property type="evidence" value="ECO:0007669"/>
    <property type="project" value="InterPro"/>
</dbReference>
<reference evidence="2" key="1">
    <citation type="journal article" date="2025" name="Foods">
        <title>Unveiling the Microbial Signatures of Arabica Coffee Cherries: Insights into Ripeness Specific Diversity, Functional Traits, and Implications for Quality and Safety.</title>
        <authorList>
            <consortium name="RefSeq"/>
            <person name="Tenea G.N."/>
            <person name="Cifuentes V."/>
            <person name="Reyes P."/>
            <person name="Cevallos-Vallejos M."/>
        </authorList>
    </citation>
    <scope>NUCLEOTIDE SEQUENCE [LARGE SCALE GENOMIC DNA]</scope>
</reference>
<evidence type="ECO:0000313" key="3">
    <source>
        <dbReference type="RefSeq" id="XP_027070490.1"/>
    </source>
</evidence>
<accession>A0A6P6SXD7</accession>
<dbReference type="SUPFAM" id="SSF53098">
    <property type="entry name" value="Ribonuclease H-like"/>
    <property type="match status" value="1"/>
</dbReference>
<dbReference type="RefSeq" id="XP_027070490.1">
    <property type="nucleotide sequence ID" value="XM_027214689.1"/>
</dbReference>
<feature type="domain" description="RNase H type-1" evidence="1">
    <location>
        <begin position="78"/>
        <end position="199"/>
    </location>
</feature>
<reference evidence="3" key="2">
    <citation type="submission" date="2025-08" db="UniProtKB">
        <authorList>
            <consortium name="RefSeq"/>
        </authorList>
    </citation>
    <scope>IDENTIFICATION</scope>
    <source>
        <tissue evidence="3">Leaves</tissue>
    </source>
</reference>
<dbReference type="InterPro" id="IPR036397">
    <property type="entry name" value="RNaseH_sf"/>
</dbReference>
<proteinExistence type="predicted"/>
<dbReference type="PANTHER" id="PTHR47074">
    <property type="entry name" value="BNAC02G40300D PROTEIN"/>
    <property type="match status" value="1"/>
</dbReference>
<name>A0A6P6SXD7_COFAR</name>
<dbReference type="Gene3D" id="3.30.420.10">
    <property type="entry name" value="Ribonuclease H-like superfamily/Ribonuclease H"/>
    <property type="match status" value="1"/>
</dbReference>
<protein>
    <recommendedName>
        <fullName evidence="1">RNase H type-1 domain-containing protein</fullName>
    </recommendedName>
</protein>
<organism evidence="2 3">
    <name type="scientific">Coffea arabica</name>
    <name type="common">Arabian coffee</name>
    <dbReference type="NCBI Taxonomy" id="13443"/>
    <lineage>
        <taxon>Eukaryota</taxon>
        <taxon>Viridiplantae</taxon>
        <taxon>Streptophyta</taxon>
        <taxon>Embryophyta</taxon>
        <taxon>Tracheophyta</taxon>
        <taxon>Spermatophyta</taxon>
        <taxon>Magnoliopsida</taxon>
        <taxon>eudicotyledons</taxon>
        <taxon>Gunneridae</taxon>
        <taxon>Pentapetalae</taxon>
        <taxon>asterids</taxon>
        <taxon>lamiids</taxon>
        <taxon>Gentianales</taxon>
        <taxon>Rubiaceae</taxon>
        <taxon>Ixoroideae</taxon>
        <taxon>Gardenieae complex</taxon>
        <taxon>Bertiereae - Coffeeae clade</taxon>
        <taxon>Coffeeae</taxon>
        <taxon>Coffea</taxon>
    </lineage>
</organism>
<dbReference type="GO" id="GO:0003676">
    <property type="term" value="F:nucleic acid binding"/>
    <property type="evidence" value="ECO:0007669"/>
    <property type="project" value="InterPro"/>
</dbReference>
<dbReference type="InterPro" id="IPR012337">
    <property type="entry name" value="RNaseH-like_sf"/>
</dbReference>
<dbReference type="OrthoDB" id="1906820at2759"/>
<dbReference type="GeneID" id="113695555"/>
<gene>
    <name evidence="3" type="primary">LOC113695555</name>
</gene>
<keyword evidence="2" id="KW-1185">Reference proteome</keyword>
<evidence type="ECO:0000259" key="1">
    <source>
        <dbReference type="Pfam" id="PF13456"/>
    </source>
</evidence>
<dbReference type="Pfam" id="PF13456">
    <property type="entry name" value="RVT_3"/>
    <property type="match status" value="1"/>
</dbReference>
<dbReference type="InterPro" id="IPR044730">
    <property type="entry name" value="RNase_H-like_dom_plant"/>
</dbReference>
<dbReference type="CDD" id="cd06222">
    <property type="entry name" value="RNase_H_like"/>
    <property type="match status" value="1"/>
</dbReference>